<evidence type="ECO:0000313" key="2">
    <source>
        <dbReference type="EMBL" id="OLN26751.1"/>
    </source>
</evidence>
<keyword evidence="3" id="KW-1185">Reference proteome</keyword>
<organism evidence="2 3">
    <name type="scientific">Desulfosporosinus metallidurans</name>
    <dbReference type="NCBI Taxonomy" id="1888891"/>
    <lineage>
        <taxon>Bacteria</taxon>
        <taxon>Bacillati</taxon>
        <taxon>Bacillota</taxon>
        <taxon>Clostridia</taxon>
        <taxon>Eubacteriales</taxon>
        <taxon>Desulfitobacteriaceae</taxon>
        <taxon>Desulfosporosinus</taxon>
    </lineage>
</organism>
<feature type="transmembrane region" description="Helical" evidence="1">
    <location>
        <begin position="20"/>
        <end position="39"/>
    </location>
</feature>
<keyword evidence="1" id="KW-0812">Transmembrane</keyword>
<keyword evidence="1" id="KW-1133">Transmembrane helix</keyword>
<reference evidence="2 3" key="1">
    <citation type="submission" date="2016-09" db="EMBL/GenBank/DDBJ databases">
        <title>Complete genome of Desulfosporosinus sp. OL.</title>
        <authorList>
            <person name="Mardanov A."/>
            <person name="Beletsky A."/>
            <person name="Panova A."/>
            <person name="Karnachuk O."/>
            <person name="Ravin N."/>
        </authorList>
    </citation>
    <scope>NUCLEOTIDE SEQUENCE [LARGE SCALE GENOMIC DNA]</scope>
    <source>
        <strain evidence="2 3">OL</strain>
    </source>
</reference>
<gene>
    <name evidence="2" type="ORF">DSOL_4845</name>
</gene>
<accession>A0A1Q8QHF2</accession>
<dbReference type="STRING" id="1888891.DSOL_4845"/>
<keyword evidence="1" id="KW-0472">Membrane</keyword>
<dbReference type="AlphaFoldDB" id="A0A1Q8QHF2"/>
<comment type="caution">
    <text evidence="2">The sequence shown here is derived from an EMBL/GenBank/DDBJ whole genome shotgun (WGS) entry which is preliminary data.</text>
</comment>
<evidence type="ECO:0000256" key="1">
    <source>
        <dbReference type="SAM" id="Phobius"/>
    </source>
</evidence>
<name>A0A1Q8QHF2_9FIRM</name>
<evidence type="ECO:0000313" key="3">
    <source>
        <dbReference type="Proteomes" id="UP000186102"/>
    </source>
</evidence>
<sequence>MAQIPVPILPNIVQDPDFSGFSIFLLAFLPLFIFGTTFAI</sequence>
<dbReference type="Proteomes" id="UP000186102">
    <property type="component" value="Unassembled WGS sequence"/>
</dbReference>
<dbReference type="EMBL" id="MLBF01000070">
    <property type="protein sequence ID" value="OLN26751.1"/>
    <property type="molecule type" value="Genomic_DNA"/>
</dbReference>
<proteinExistence type="predicted"/>
<protein>
    <submittedName>
        <fullName evidence="2">Uncharacterized protein</fullName>
    </submittedName>
</protein>